<dbReference type="Proteomes" id="UP000191901">
    <property type="component" value="Chromosome"/>
</dbReference>
<dbReference type="AlphaFoldDB" id="A0A1Z3HRT2"/>
<evidence type="ECO:0000259" key="2">
    <source>
        <dbReference type="Pfam" id="PF01370"/>
    </source>
</evidence>
<evidence type="ECO:0000256" key="1">
    <source>
        <dbReference type="ARBA" id="ARBA00007637"/>
    </source>
</evidence>
<dbReference type="Gene3D" id="3.90.25.10">
    <property type="entry name" value="UDP-galactose 4-epimerase, domain 1"/>
    <property type="match status" value="1"/>
</dbReference>
<sequence length="383" mass="43259">MRVLVIGGDGYCGWATALYLSNHGHDVGILDNLVRRHWDAQLQVETLTPIAPIQTRLQRWTDLTGKSIDLFVGDINDYPFLESAMRQFQPEAVVHFGEQRSAPFSMIDREHAVLTQVNNVVGTLNLLYVIRDHFPDCHLVKLGTMGEYGTPNIDIEEGYITIEHNGRKDTLPYPKQPGSFYHLSKVHDSHNIHFACKIWGLRATDLNQGVVYGVLTEETGMDEVLINRLDYDGVFGTALNRFCIQAAVDHPLTVYGKGGQTRAFLDIRDTVRCVELAVANPAKSGEFRVFNQFTEMFSVGDLAAMVKKAGSAMGMKVEINHLDNPRVEAEEHYFNAKNTNLLDLGLHPHYLSDSLLDSLLNFAVKYKQRVDHAQILPRVKWRR</sequence>
<dbReference type="SUPFAM" id="SSF51735">
    <property type="entry name" value="NAD(P)-binding Rossmann-fold domains"/>
    <property type="match status" value="1"/>
</dbReference>
<dbReference type="RefSeq" id="WP_080808224.1">
    <property type="nucleotide sequence ID" value="NZ_CP021983.2"/>
</dbReference>
<name>A0A1Z3HRT2_9CYAN</name>
<accession>A0A1Z3HRT2</accession>
<proteinExistence type="inferred from homology"/>
<dbReference type="GO" id="GO:0003978">
    <property type="term" value="F:UDP-glucose 4-epimerase activity"/>
    <property type="evidence" value="ECO:0007669"/>
    <property type="project" value="UniProtKB-EC"/>
</dbReference>
<dbReference type="InterPro" id="IPR001509">
    <property type="entry name" value="Epimerase_deHydtase"/>
</dbReference>
<dbReference type="STRING" id="1641165.XM38_09640"/>
<reference evidence="3 4" key="1">
    <citation type="journal article" date="2016" name="Biochim. Biophys. Acta">
        <title>Characterization of red-shifted phycobilisomes isolated from the chlorophyll f-containing cyanobacterium Halomicronema hongdechloris.</title>
        <authorList>
            <person name="Li Y."/>
            <person name="Lin Y."/>
            <person name="Garvey C.J."/>
            <person name="Birch D."/>
            <person name="Corkery R.W."/>
            <person name="Loughlin P.C."/>
            <person name="Scheer H."/>
            <person name="Willows R.D."/>
            <person name="Chen M."/>
        </authorList>
    </citation>
    <scope>NUCLEOTIDE SEQUENCE [LARGE SCALE GENOMIC DNA]</scope>
    <source>
        <strain evidence="3 4">C2206</strain>
    </source>
</reference>
<evidence type="ECO:0000313" key="3">
    <source>
        <dbReference type="EMBL" id="ASC72962.1"/>
    </source>
</evidence>
<comment type="similarity">
    <text evidence="1">Belongs to the NAD(P)-dependent epimerase/dehydratase family.</text>
</comment>
<dbReference type="EC" id="5.1.3.2" evidence="3"/>
<dbReference type="PANTHER" id="PTHR43000">
    <property type="entry name" value="DTDP-D-GLUCOSE 4,6-DEHYDRATASE-RELATED"/>
    <property type="match status" value="1"/>
</dbReference>
<feature type="domain" description="NAD-dependent epimerase/dehydratase" evidence="2">
    <location>
        <begin position="3"/>
        <end position="291"/>
    </location>
</feature>
<protein>
    <submittedName>
        <fullName evidence="3">UDP-glucose 4-epimerase</fullName>
        <ecNumber evidence="3">5.1.3.2</ecNumber>
    </submittedName>
</protein>
<keyword evidence="3" id="KW-0413">Isomerase</keyword>
<dbReference type="CDD" id="cd05255">
    <property type="entry name" value="SQD1_like_SDR_e"/>
    <property type="match status" value="1"/>
</dbReference>
<dbReference type="OrthoDB" id="9771073at2"/>
<evidence type="ECO:0000313" key="4">
    <source>
        <dbReference type="Proteomes" id="UP000191901"/>
    </source>
</evidence>
<gene>
    <name evidence="3" type="primary">galE</name>
    <name evidence="3" type="ORF">XM38_039220</name>
</gene>
<dbReference type="KEGG" id="hhg:XM38_039220"/>
<dbReference type="Gene3D" id="3.40.50.720">
    <property type="entry name" value="NAD(P)-binding Rossmann-like Domain"/>
    <property type="match status" value="1"/>
</dbReference>
<dbReference type="EMBL" id="CP021983">
    <property type="protein sequence ID" value="ASC72962.1"/>
    <property type="molecule type" value="Genomic_DNA"/>
</dbReference>
<dbReference type="Pfam" id="PF01370">
    <property type="entry name" value="Epimerase"/>
    <property type="match status" value="1"/>
</dbReference>
<keyword evidence="4" id="KW-1185">Reference proteome</keyword>
<dbReference type="InterPro" id="IPR036291">
    <property type="entry name" value="NAD(P)-bd_dom_sf"/>
</dbReference>
<organism evidence="3 4">
    <name type="scientific">Halomicronema hongdechloris C2206</name>
    <dbReference type="NCBI Taxonomy" id="1641165"/>
    <lineage>
        <taxon>Bacteria</taxon>
        <taxon>Bacillati</taxon>
        <taxon>Cyanobacteriota</taxon>
        <taxon>Cyanophyceae</taxon>
        <taxon>Nodosilineales</taxon>
        <taxon>Nodosilineaceae</taxon>
        <taxon>Halomicronema</taxon>
    </lineage>
</organism>